<reference evidence="8" key="1">
    <citation type="submission" date="2020-06" db="EMBL/GenBank/DDBJ databases">
        <title>Draft genome of Bugula neritina, a colonial animal packing powerful symbionts and potential medicines.</title>
        <authorList>
            <person name="Rayko M."/>
        </authorList>
    </citation>
    <scope>NUCLEOTIDE SEQUENCE [LARGE SCALE GENOMIC DNA]</scope>
    <source>
        <strain evidence="8">Kwan_BN1</strain>
    </source>
</reference>
<dbReference type="Pfam" id="PF05497">
    <property type="entry name" value="Destabilase"/>
    <property type="match status" value="1"/>
</dbReference>
<keyword evidence="4" id="KW-0081">Bacteriolytic enzyme</keyword>
<protein>
    <recommendedName>
        <fullName evidence="2">lysozyme</fullName>
        <ecNumber evidence="2">3.2.1.17</ecNumber>
    </recommendedName>
</protein>
<dbReference type="EC" id="3.2.1.17" evidence="2"/>
<feature type="disulfide bond" evidence="7">
    <location>
        <begin position="75"/>
        <end position="81"/>
    </location>
</feature>
<evidence type="ECO:0000256" key="6">
    <source>
        <dbReference type="ARBA" id="ARBA00023295"/>
    </source>
</evidence>
<evidence type="ECO:0000256" key="3">
    <source>
        <dbReference type="ARBA" id="ARBA00022529"/>
    </source>
</evidence>
<evidence type="ECO:0000256" key="5">
    <source>
        <dbReference type="ARBA" id="ARBA00022801"/>
    </source>
</evidence>
<dbReference type="GO" id="GO:0003796">
    <property type="term" value="F:lysozyme activity"/>
    <property type="evidence" value="ECO:0007669"/>
    <property type="project" value="UniProtKB-EC"/>
</dbReference>
<evidence type="ECO:0000256" key="1">
    <source>
        <dbReference type="ARBA" id="ARBA00000632"/>
    </source>
</evidence>
<evidence type="ECO:0000313" key="8">
    <source>
        <dbReference type="EMBL" id="KAF6035513.1"/>
    </source>
</evidence>
<evidence type="ECO:0000256" key="4">
    <source>
        <dbReference type="ARBA" id="ARBA00022638"/>
    </source>
</evidence>
<dbReference type="PROSITE" id="PS51909">
    <property type="entry name" value="LYSOZYME_I"/>
    <property type="match status" value="1"/>
</dbReference>
<comment type="catalytic activity">
    <reaction evidence="1">
        <text>Hydrolysis of (1-&gt;4)-beta-linkages between N-acetylmuramic acid and N-acetyl-D-glucosamine residues in a peptidoglycan and between N-acetyl-D-glucosamine residues in chitodextrins.</text>
        <dbReference type="EC" id="3.2.1.17"/>
    </reaction>
</comment>
<sequence length="143" mass="15836">MTSKCVTFNHMLILTKPVTLNHLSLPVNMYLFAIEGGPPASCERNRKDEVGCGGYHLTKEYHKECGNLGNDWPLCGIYNSCAIACINTYIAKYRDICAYHVNKPIHLLTCQDHARIHFGGPKGCRGSTAKLYADTVASLCELD</sequence>
<proteinExistence type="predicted"/>
<evidence type="ECO:0000256" key="7">
    <source>
        <dbReference type="PIRSR" id="PIRSR608597-3"/>
    </source>
</evidence>
<dbReference type="InterPro" id="IPR008597">
    <property type="entry name" value="Invert_lysozyme"/>
</dbReference>
<keyword evidence="6" id="KW-0326">Glycosidase</keyword>
<gene>
    <name evidence="8" type="ORF">EB796_006170</name>
</gene>
<organism evidence="8 9">
    <name type="scientific">Bugula neritina</name>
    <name type="common">Brown bryozoan</name>
    <name type="synonym">Sertularia neritina</name>
    <dbReference type="NCBI Taxonomy" id="10212"/>
    <lineage>
        <taxon>Eukaryota</taxon>
        <taxon>Metazoa</taxon>
        <taxon>Spiralia</taxon>
        <taxon>Lophotrochozoa</taxon>
        <taxon>Bryozoa</taxon>
        <taxon>Gymnolaemata</taxon>
        <taxon>Cheilostomatida</taxon>
        <taxon>Flustrina</taxon>
        <taxon>Buguloidea</taxon>
        <taxon>Bugulidae</taxon>
        <taxon>Bugula</taxon>
    </lineage>
</organism>
<dbReference type="EMBL" id="VXIV02000867">
    <property type="protein sequence ID" value="KAF6035513.1"/>
    <property type="molecule type" value="Genomic_DNA"/>
</dbReference>
<dbReference type="OrthoDB" id="6337871at2759"/>
<keyword evidence="9" id="KW-1185">Reference proteome</keyword>
<keyword evidence="5" id="KW-0378">Hydrolase</keyword>
<keyword evidence="7" id="KW-1015">Disulfide bond</keyword>
<dbReference type="GO" id="GO:0031640">
    <property type="term" value="P:killing of cells of another organism"/>
    <property type="evidence" value="ECO:0007669"/>
    <property type="project" value="UniProtKB-KW"/>
</dbReference>
<name>A0A7J7KBC7_BUGNE</name>
<evidence type="ECO:0000313" key="9">
    <source>
        <dbReference type="Proteomes" id="UP000593567"/>
    </source>
</evidence>
<dbReference type="GO" id="GO:0042742">
    <property type="term" value="P:defense response to bacterium"/>
    <property type="evidence" value="ECO:0007669"/>
    <property type="project" value="UniProtKB-KW"/>
</dbReference>
<dbReference type="AlphaFoldDB" id="A0A7J7KBC7"/>
<comment type="caution">
    <text evidence="8">The sequence shown here is derived from an EMBL/GenBank/DDBJ whole genome shotgun (WGS) entry which is preliminary data.</text>
</comment>
<dbReference type="Proteomes" id="UP000593567">
    <property type="component" value="Unassembled WGS sequence"/>
</dbReference>
<accession>A0A7J7KBC7</accession>
<evidence type="ECO:0000256" key="2">
    <source>
        <dbReference type="ARBA" id="ARBA00012732"/>
    </source>
</evidence>
<keyword evidence="3" id="KW-0929">Antimicrobial</keyword>
<dbReference type="Gene3D" id="1.10.530.10">
    <property type="match status" value="1"/>
</dbReference>
<feature type="disulfide bond" evidence="7">
    <location>
        <begin position="42"/>
        <end position="52"/>
    </location>
</feature>
<feature type="disulfide bond" evidence="7">
    <location>
        <begin position="65"/>
        <end position="85"/>
    </location>
</feature>